<sequence length="61" mass="6607">MSKVYPTTTIKNKDNGDDLYNISLGIICGSCICILVCLALIVVISLVIDEHIEYNTTGSNT</sequence>
<reference evidence="2" key="1">
    <citation type="journal article" date="2020" name="Nature">
        <title>Giant virus diversity and host interactions through global metagenomics.</title>
        <authorList>
            <person name="Schulz F."/>
            <person name="Roux S."/>
            <person name="Paez-Espino D."/>
            <person name="Jungbluth S."/>
            <person name="Walsh D.A."/>
            <person name="Denef V.J."/>
            <person name="McMahon K.D."/>
            <person name="Konstantinidis K.T."/>
            <person name="Eloe-Fadrosh E.A."/>
            <person name="Kyrpides N.C."/>
            <person name="Woyke T."/>
        </authorList>
    </citation>
    <scope>NUCLEOTIDE SEQUENCE</scope>
    <source>
        <strain evidence="2">GVMAG-S-ERX555931-87</strain>
    </source>
</reference>
<dbReference type="AlphaFoldDB" id="A0A6C0F6T5"/>
<feature type="transmembrane region" description="Helical" evidence="1">
    <location>
        <begin position="20"/>
        <end position="48"/>
    </location>
</feature>
<name>A0A6C0F6T5_9ZZZZ</name>
<dbReference type="EMBL" id="MN738741">
    <property type="protein sequence ID" value="QHT36333.1"/>
    <property type="molecule type" value="Genomic_DNA"/>
</dbReference>
<evidence type="ECO:0000256" key="1">
    <source>
        <dbReference type="SAM" id="Phobius"/>
    </source>
</evidence>
<evidence type="ECO:0000313" key="2">
    <source>
        <dbReference type="EMBL" id="QHT36333.1"/>
    </source>
</evidence>
<protein>
    <submittedName>
        <fullName evidence="2">Uncharacterized protein</fullName>
    </submittedName>
</protein>
<keyword evidence="1" id="KW-0812">Transmembrane</keyword>
<keyword evidence="1" id="KW-1133">Transmembrane helix</keyword>
<organism evidence="2">
    <name type="scientific">viral metagenome</name>
    <dbReference type="NCBI Taxonomy" id="1070528"/>
    <lineage>
        <taxon>unclassified sequences</taxon>
        <taxon>metagenomes</taxon>
        <taxon>organismal metagenomes</taxon>
    </lineage>
</organism>
<proteinExistence type="predicted"/>
<accession>A0A6C0F6T5</accession>
<keyword evidence="1" id="KW-0472">Membrane</keyword>